<dbReference type="OrthoDB" id="7359894at2"/>
<feature type="compositionally biased region" description="Pro residues" evidence="6">
    <location>
        <begin position="1"/>
        <end position="19"/>
    </location>
</feature>
<protein>
    <submittedName>
        <fullName evidence="9">Phage shock protein C (PspC) family protein</fullName>
    </submittedName>
</protein>
<dbReference type="InterPro" id="IPR052027">
    <property type="entry name" value="PspC"/>
</dbReference>
<dbReference type="Proteomes" id="UP000183642">
    <property type="component" value="Unassembled WGS sequence"/>
</dbReference>
<evidence type="ECO:0000256" key="2">
    <source>
        <dbReference type="ARBA" id="ARBA00022475"/>
    </source>
</evidence>
<evidence type="ECO:0000313" key="9">
    <source>
        <dbReference type="EMBL" id="SFO20307.1"/>
    </source>
</evidence>
<dbReference type="Pfam" id="PF04024">
    <property type="entry name" value="PspC"/>
    <property type="match status" value="1"/>
</dbReference>
<keyword evidence="10" id="KW-1185">Reference proteome</keyword>
<evidence type="ECO:0000256" key="7">
    <source>
        <dbReference type="SAM" id="Phobius"/>
    </source>
</evidence>
<comment type="subcellular location">
    <subcellularLocation>
        <location evidence="1">Cell membrane</location>
        <topology evidence="1">Single-pass membrane protein</topology>
    </subcellularLocation>
</comment>
<name>A0A1I5F974_9ACTN</name>
<feature type="transmembrane region" description="Helical" evidence="7">
    <location>
        <begin position="46"/>
        <end position="73"/>
    </location>
</feature>
<feature type="transmembrane region" description="Helical" evidence="7">
    <location>
        <begin position="125"/>
        <end position="144"/>
    </location>
</feature>
<sequence length="303" mass="31115">MTAPFPPGAPLLEPPPPRPALRRSRTDKVAGGVAGGLAQYSGVDALLWRVGFVALTLAGGTGIAVYLLLWLLMPAGPRTPADGTPAAPPGPRSPVAGITVAGLLIVVGLMVLLTRYTGLDLGARGFLAGALLVVGLGLVASAFARGRAPRGGLIALGSVLTLALMFASSVHDWDEDGHGPGGGVGNREYQPTSVEDVEAVYRLGAGNMEIDLSEIDGDDLGGREIRIDQDLGNLEVEVPDDVAVRVVLDQDGGNTEIFGQSGDGYFPAEDADEDDGGDEDGDRDPALVLTIDHGVGNVEVSRA</sequence>
<dbReference type="AlphaFoldDB" id="A0A1I5F974"/>
<feature type="region of interest" description="Disordered" evidence="6">
    <location>
        <begin position="256"/>
        <end position="285"/>
    </location>
</feature>
<feature type="compositionally biased region" description="Acidic residues" evidence="6">
    <location>
        <begin position="269"/>
        <end position="282"/>
    </location>
</feature>
<feature type="domain" description="Phage shock protein PspC N-terminal" evidence="8">
    <location>
        <begin position="20"/>
        <end position="75"/>
    </location>
</feature>
<feature type="transmembrane region" description="Helical" evidence="7">
    <location>
        <begin position="150"/>
        <end position="167"/>
    </location>
</feature>
<dbReference type="InterPro" id="IPR007168">
    <property type="entry name" value="Phageshock_PspC_N"/>
</dbReference>
<evidence type="ECO:0000259" key="8">
    <source>
        <dbReference type="Pfam" id="PF04024"/>
    </source>
</evidence>
<feature type="region of interest" description="Disordered" evidence="6">
    <location>
        <begin position="1"/>
        <end position="25"/>
    </location>
</feature>
<dbReference type="EMBL" id="FOWE01000004">
    <property type="protein sequence ID" value="SFO20307.1"/>
    <property type="molecule type" value="Genomic_DNA"/>
</dbReference>
<feature type="transmembrane region" description="Helical" evidence="7">
    <location>
        <begin position="93"/>
        <end position="113"/>
    </location>
</feature>
<keyword evidence="4 7" id="KW-1133">Transmembrane helix</keyword>
<gene>
    <name evidence="9" type="ORF">SAMN05660359_02005</name>
</gene>
<evidence type="ECO:0000256" key="1">
    <source>
        <dbReference type="ARBA" id="ARBA00004162"/>
    </source>
</evidence>
<proteinExistence type="predicted"/>
<dbReference type="GO" id="GO:0005886">
    <property type="term" value="C:plasma membrane"/>
    <property type="evidence" value="ECO:0007669"/>
    <property type="project" value="UniProtKB-SubCell"/>
</dbReference>
<evidence type="ECO:0000313" key="10">
    <source>
        <dbReference type="Proteomes" id="UP000183642"/>
    </source>
</evidence>
<reference evidence="10" key="1">
    <citation type="submission" date="2016-10" db="EMBL/GenBank/DDBJ databases">
        <authorList>
            <person name="Varghese N."/>
            <person name="Submissions S."/>
        </authorList>
    </citation>
    <scope>NUCLEOTIDE SEQUENCE [LARGE SCALE GENOMIC DNA]</scope>
    <source>
        <strain evidence="10">DSM 43161</strain>
    </source>
</reference>
<evidence type="ECO:0000256" key="4">
    <source>
        <dbReference type="ARBA" id="ARBA00022989"/>
    </source>
</evidence>
<organism evidence="9 10">
    <name type="scientific">Geodermatophilus obscurus</name>
    <dbReference type="NCBI Taxonomy" id="1861"/>
    <lineage>
        <taxon>Bacteria</taxon>
        <taxon>Bacillati</taxon>
        <taxon>Actinomycetota</taxon>
        <taxon>Actinomycetes</taxon>
        <taxon>Geodermatophilales</taxon>
        <taxon>Geodermatophilaceae</taxon>
        <taxon>Geodermatophilus</taxon>
    </lineage>
</organism>
<evidence type="ECO:0000256" key="5">
    <source>
        <dbReference type="ARBA" id="ARBA00023136"/>
    </source>
</evidence>
<keyword evidence="3 7" id="KW-0812">Transmembrane</keyword>
<keyword evidence="5 7" id="KW-0472">Membrane</keyword>
<dbReference type="PANTHER" id="PTHR33885">
    <property type="entry name" value="PHAGE SHOCK PROTEIN C"/>
    <property type="match status" value="1"/>
</dbReference>
<dbReference type="RefSeq" id="WP_075013360.1">
    <property type="nucleotide sequence ID" value="NZ_FOWE01000004.1"/>
</dbReference>
<accession>A0A1I5F974</accession>
<keyword evidence="2" id="KW-1003">Cell membrane</keyword>
<evidence type="ECO:0000256" key="6">
    <source>
        <dbReference type="SAM" id="MobiDB-lite"/>
    </source>
</evidence>
<dbReference type="PANTHER" id="PTHR33885:SF3">
    <property type="entry name" value="PHAGE SHOCK PROTEIN C"/>
    <property type="match status" value="1"/>
</dbReference>
<evidence type="ECO:0000256" key="3">
    <source>
        <dbReference type="ARBA" id="ARBA00022692"/>
    </source>
</evidence>